<sequence>MINIFGVVIFLRTGWMVGNAGIGYSILIIFVTITVAMISVLSAIGVCERCRMQSGGVYYLLSHVLGARIGASIGILYCFGQAVAVSLYVVGFGESVSALFHQDDNVWVSRGIAIGVVILLLGINVAGVKWVIRLQLVLLMVLFIAMLDFLVGSFVHTDRESGFVGYRMDILKNNTGPDYQEGHTFFSIFGVFFPTATGVFAGINMSGDLRNATKNIPVGTLSAVGVSTFLYLVFAVVLGATCVRADLQTDYLIAEKVSVLGFLFLAGLYISSISSSMGGLYGAPRVLQCISGQNVIPIIKVLGNGRGPNKIPLYALFVVTSITLIFIFIGKVNTLGPIVTMPFMLTYAAVDYCYFCLAMSFDKRKAREDRFHSSVPHNPVGQANGTVPSPQHNYGAINGKKDDLDKLFPERMEQHGQPLHHRSNDSLGSPTFVTDEKAPPGAERKPEVTEDTAGLLEKDLLAAEARANSEIHRQPRSFYSILNSRWISLLGSVVCLVIMFAIQWGYALANISVAIVVYIYIGQANPGVFPGIAEFNLWEWVRDGFKNCCRRGEPPPEQIVVTPNTPAMNTMAAQLTEDNEDFAERGRYHQSEVVKGENFDDFDSE</sequence>
<keyword evidence="3" id="KW-0813">Transport</keyword>
<dbReference type="PANTHER" id="PTHR11827">
    <property type="entry name" value="SOLUTE CARRIER FAMILY 12, CATION COTRANSPORTERS"/>
    <property type="match status" value="1"/>
</dbReference>
<keyword evidence="18" id="KW-1185">Reference proteome</keyword>
<dbReference type="AlphaFoldDB" id="R7TUP5"/>
<reference evidence="17" key="3">
    <citation type="submission" date="2015-06" db="UniProtKB">
        <authorList>
            <consortium name="EnsemblMetazoa"/>
        </authorList>
    </citation>
    <scope>IDENTIFICATION</scope>
</reference>
<organism evidence="16">
    <name type="scientific">Capitella teleta</name>
    <name type="common">Polychaete worm</name>
    <dbReference type="NCBI Taxonomy" id="283909"/>
    <lineage>
        <taxon>Eukaryota</taxon>
        <taxon>Metazoa</taxon>
        <taxon>Spiralia</taxon>
        <taxon>Lophotrochozoa</taxon>
        <taxon>Annelida</taxon>
        <taxon>Polychaeta</taxon>
        <taxon>Sedentaria</taxon>
        <taxon>Scolecida</taxon>
        <taxon>Capitellidae</taxon>
        <taxon>Capitella</taxon>
    </lineage>
</organism>
<dbReference type="FunFam" id="1.20.1740.10:FF:000030">
    <property type="entry name" value="solute carrier family 12 member 8"/>
    <property type="match status" value="1"/>
</dbReference>
<keyword evidence="4" id="KW-0633">Potassium transport</keyword>
<evidence type="ECO:0000256" key="4">
    <source>
        <dbReference type="ARBA" id="ARBA00022538"/>
    </source>
</evidence>
<evidence type="ECO:0000313" key="18">
    <source>
        <dbReference type="Proteomes" id="UP000014760"/>
    </source>
</evidence>
<comment type="similarity">
    <text evidence="2">Belongs to the SLC12A transporter family.</text>
</comment>
<keyword evidence="8 14" id="KW-1133">Transmembrane helix</keyword>
<evidence type="ECO:0000256" key="8">
    <source>
        <dbReference type="ARBA" id="ARBA00022989"/>
    </source>
</evidence>
<dbReference type="GO" id="GO:0006884">
    <property type="term" value="P:cell volume homeostasis"/>
    <property type="evidence" value="ECO:0007669"/>
    <property type="project" value="TreeGrafter"/>
</dbReference>
<dbReference type="OMA" id="IMFIIQW"/>
<feature type="region of interest" description="Disordered" evidence="13">
    <location>
        <begin position="586"/>
        <end position="605"/>
    </location>
</feature>
<dbReference type="EMBL" id="AMQN01010783">
    <property type="status" value="NOT_ANNOTATED_CDS"/>
    <property type="molecule type" value="Genomic_DNA"/>
</dbReference>
<protein>
    <recommendedName>
        <fullName evidence="12">Solute carrier family 12 member 8</fullName>
    </recommendedName>
</protein>
<name>R7TUP5_CAPTE</name>
<feature type="transmembrane region" description="Helical" evidence="14">
    <location>
        <begin position="486"/>
        <end position="506"/>
    </location>
</feature>
<feature type="domain" description="Amino acid permease/ SLC12A" evidence="15">
    <location>
        <begin position="3"/>
        <end position="359"/>
    </location>
</feature>
<evidence type="ECO:0000256" key="11">
    <source>
        <dbReference type="ARBA" id="ARBA00023214"/>
    </source>
</evidence>
<keyword evidence="9" id="KW-0406">Ion transport</keyword>
<dbReference type="GO" id="GO:0016020">
    <property type="term" value="C:membrane"/>
    <property type="evidence" value="ECO:0007669"/>
    <property type="project" value="UniProtKB-SubCell"/>
</dbReference>
<keyword evidence="7" id="KW-0630">Potassium</keyword>
<gene>
    <name evidence="16" type="ORF">CAPTEDRAFT_160937</name>
</gene>
<evidence type="ECO:0000256" key="13">
    <source>
        <dbReference type="SAM" id="MobiDB-lite"/>
    </source>
</evidence>
<dbReference type="InterPro" id="IPR004842">
    <property type="entry name" value="SLC12A_fam"/>
</dbReference>
<feature type="transmembrane region" description="Helical" evidence="14">
    <location>
        <begin position="185"/>
        <end position="204"/>
    </location>
</feature>
<dbReference type="GO" id="GO:0015379">
    <property type="term" value="F:potassium:chloride symporter activity"/>
    <property type="evidence" value="ECO:0007669"/>
    <property type="project" value="TreeGrafter"/>
</dbReference>
<dbReference type="Gene3D" id="1.20.1740.10">
    <property type="entry name" value="Amino acid/polyamine transporter I"/>
    <property type="match status" value="1"/>
</dbReference>
<dbReference type="HOGENOM" id="CLU_017440_1_1_1"/>
<reference evidence="18" key="1">
    <citation type="submission" date="2012-12" db="EMBL/GenBank/DDBJ databases">
        <authorList>
            <person name="Hellsten U."/>
            <person name="Grimwood J."/>
            <person name="Chapman J.A."/>
            <person name="Shapiro H."/>
            <person name="Aerts A."/>
            <person name="Otillar R.P."/>
            <person name="Terry A.Y."/>
            <person name="Boore J.L."/>
            <person name="Simakov O."/>
            <person name="Marletaz F."/>
            <person name="Cho S.-J."/>
            <person name="Edsinger-Gonzales E."/>
            <person name="Havlak P."/>
            <person name="Kuo D.-H."/>
            <person name="Larsson T."/>
            <person name="Lv J."/>
            <person name="Arendt D."/>
            <person name="Savage R."/>
            <person name="Osoegawa K."/>
            <person name="de Jong P."/>
            <person name="Lindberg D.R."/>
            <person name="Seaver E.C."/>
            <person name="Weisblat D.A."/>
            <person name="Putnam N.H."/>
            <person name="Grigoriev I.V."/>
            <person name="Rokhsar D.S."/>
        </authorList>
    </citation>
    <scope>NUCLEOTIDE SEQUENCE</scope>
    <source>
        <strain evidence="18">I ESC-2004</strain>
    </source>
</reference>
<evidence type="ECO:0000256" key="7">
    <source>
        <dbReference type="ARBA" id="ARBA00022958"/>
    </source>
</evidence>
<evidence type="ECO:0000313" key="16">
    <source>
        <dbReference type="EMBL" id="ELT97638.1"/>
    </source>
</evidence>
<evidence type="ECO:0000256" key="5">
    <source>
        <dbReference type="ARBA" id="ARBA00022692"/>
    </source>
</evidence>
<dbReference type="PANTHER" id="PTHR11827:SF6">
    <property type="entry name" value="SOLUTE CARRIER FAMILY 12 MEMBER 8"/>
    <property type="match status" value="1"/>
</dbReference>
<feature type="transmembrane region" description="Helical" evidence="14">
    <location>
        <begin position="335"/>
        <end position="357"/>
    </location>
</feature>
<evidence type="ECO:0000256" key="9">
    <source>
        <dbReference type="ARBA" id="ARBA00023065"/>
    </source>
</evidence>
<evidence type="ECO:0000256" key="14">
    <source>
        <dbReference type="SAM" id="Phobius"/>
    </source>
</evidence>
<evidence type="ECO:0000313" key="17">
    <source>
        <dbReference type="EnsemblMetazoa" id="CapteP160937"/>
    </source>
</evidence>
<feature type="transmembrane region" description="Helical" evidence="14">
    <location>
        <begin position="58"/>
        <end position="87"/>
    </location>
</feature>
<proteinExistence type="inferred from homology"/>
<feature type="transmembrane region" description="Helical" evidence="14">
    <location>
        <begin position="22"/>
        <end position="46"/>
    </location>
</feature>
<dbReference type="GO" id="GO:1990573">
    <property type="term" value="P:potassium ion import across plasma membrane"/>
    <property type="evidence" value="ECO:0007669"/>
    <property type="project" value="TreeGrafter"/>
</dbReference>
<dbReference type="GO" id="GO:0055075">
    <property type="term" value="P:potassium ion homeostasis"/>
    <property type="evidence" value="ECO:0007669"/>
    <property type="project" value="TreeGrafter"/>
</dbReference>
<feature type="compositionally biased region" description="Polar residues" evidence="13">
    <location>
        <begin position="381"/>
        <end position="392"/>
    </location>
</feature>
<feature type="region of interest" description="Disordered" evidence="13">
    <location>
        <begin position="414"/>
        <end position="447"/>
    </location>
</feature>
<dbReference type="Pfam" id="PF00324">
    <property type="entry name" value="AA_permease"/>
    <property type="match status" value="1"/>
</dbReference>
<keyword evidence="6" id="KW-0769">Symport</keyword>
<evidence type="ECO:0000256" key="2">
    <source>
        <dbReference type="ARBA" id="ARBA00010593"/>
    </source>
</evidence>
<feature type="transmembrane region" description="Helical" evidence="14">
    <location>
        <begin position="311"/>
        <end position="329"/>
    </location>
</feature>
<reference evidence="16 18" key="2">
    <citation type="journal article" date="2013" name="Nature">
        <title>Insights into bilaterian evolution from three spiralian genomes.</title>
        <authorList>
            <person name="Simakov O."/>
            <person name="Marletaz F."/>
            <person name="Cho S.J."/>
            <person name="Edsinger-Gonzales E."/>
            <person name="Havlak P."/>
            <person name="Hellsten U."/>
            <person name="Kuo D.H."/>
            <person name="Larsson T."/>
            <person name="Lv J."/>
            <person name="Arendt D."/>
            <person name="Savage R."/>
            <person name="Osoegawa K."/>
            <person name="de Jong P."/>
            <person name="Grimwood J."/>
            <person name="Chapman J.A."/>
            <person name="Shapiro H."/>
            <person name="Aerts A."/>
            <person name="Otillar R.P."/>
            <person name="Terry A.Y."/>
            <person name="Boore J.L."/>
            <person name="Grigoriev I.V."/>
            <person name="Lindberg D.R."/>
            <person name="Seaver E.C."/>
            <person name="Weisblat D.A."/>
            <person name="Putnam N.H."/>
            <person name="Rokhsar D.S."/>
        </authorList>
    </citation>
    <scope>NUCLEOTIDE SEQUENCE</scope>
    <source>
        <strain evidence="16 18">I ESC-2004</strain>
    </source>
</reference>
<dbReference type="Proteomes" id="UP000014760">
    <property type="component" value="Unassembled WGS sequence"/>
</dbReference>
<dbReference type="STRING" id="283909.R7TUP5"/>
<feature type="compositionally biased region" description="Basic and acidic residues" evidence="13">
    <location>
        <begin position="434"/>
        <end position="447"/>
    </location>
</feature>
<dbReference type="EnsemblMetazoa" id="CapteT160937">
    <property type="protein sequence ID" value="CapteP160937"/>
    <property type="gene ID" value="CapteG160937"/>
</dbReference>
<evidence type="ECO:0000256" key="3">
    <source>
        <dbReference type="ARBA" id="ARBA00022448"/>
    </source>
</evidence>
<dbReference type="EMBL" id="KB308507">
    <property type="protein sequence ID" value="ELT97638.1"/>
    <property type="molecule type" value="Genomic_DNA"/>
</dbReference>
<feature type="transmembrane region" description="Helical" evidence="14">
    <location>
        <begin position="134"/>
        <end position="155"/>
    </location>
</feature>
<feature type="transmembrane region" description="Helical" evidence="14">
    <location>
        <begin position="107"/>
        <end position="127"/>
    </location>
</feature>
<evidence type="ECO:0000256" key="1">
    <source>
        <dbReference type="ARBA" id="ARBA00004141"/>
    </source>
</evidence>
<evidence type="ECO:0000259" key="15">
    <source>
        <dbReference type="Pfam" id="PF00324"/>
    </source>
</evidence>
<dbReference type="GO" id="GO:0055064">
    <property type="term" value="P:chloride ion homeostasis"/>
    <property type="evidence" value="ECO:0007669"/>
    <property type="project" value="TreeGrafter"/>
</dbReference>
<dbReference type="InterPro" id="IPR004841">
    <property type="entry name" value="AA-permease/SLC12A_dom"/>
</dbReference>
<evidence type="ECO:0000256" key="12">
    <source>
        <dbReference type="ARBA" id="ARBA00073711"/>
    </source>
</evidence>
<keyword evidence="11" id="KW-0868">Chloride</keyword>
<dbReference type="FunCoup" id="R7TUP5">
    <property type="interactions" value="56"/>
</dbReference>
<feature type="compositionally biased region" description="Basic and acidic residues" evidence="13">
    <location>
        <begin position="586"/>
        <end position="598"/>
    </location>
</feature>
<accession>R7TUP5</accession>
<keyword evidence="10 14" id="KW-0472">Membrane</keyword>
<evidence type="ECO:0000256" key="6">
    <source>
        <dbReference type="ARBA" id="ARBA00022847"/>
    </source>
</evidence>
<evidence type="ECO:0000256" key="10">
    <source>
        <dbReference type="ARBA" id="ARBA00023136"/>
    </source>
</evidence>
<keyword evidence="5 14" id="KW-0812">Transmembrane</keyword>
<feature type="transmembrane region" description="Helical" evidence="14">
    <location>
        <begin position="216"/>
        <end position="239"/>
    </location>
</feature>
<comment type="subcellular location">
    <subcellularLocation>
        <location evidence="1">Membrane</location>
        <topology evidence="1">Multi-pass membrane protein</topology>
    </subcellularLocation>
</comment>
<feature type="region of interest" description="Disordered" evidence="13">
    <location>
        <begin position="372"/>
        <end position="394"/>
    </location>
</feature>
<dbReference type="OrthoDB" id="2020542at2759"/>